<evidence type="ECO:0000313" key="2">
    <source>
        <dbReference type="Proteomes" id="UP001047646"/>
    </source>
</evidence>
<dbReference type="Proteomes" id="UP001047646">
    <property type="component" value="Chromosome"/>
</dbReference>
<protein>
    <recommendedName>
        <fullName evidence="3">Phage late control gene D protein (GPD)</fullName>
    </recommendedName>
</protein>
<sequence>MNHTQQANQWLSRFEVAITSNANRVFANGRQQVEITLSIEPRKGQEITAEQLATLQLVVLDDDGIPRDLQGDLQVSDQRDPRFVYHAASGAAPSALLQSTPRTLRRRFYVSSTLAGGTLSTLYAGIWKDPETHFETTRAPFQSSVIIESIAAPEPHISMFNLELEKTRETYHVEGAHDDEFEYQIGHFGCSDPRNSIVESRAHATPSGEAFYWRHNWEHVLISFTGTNDYSQQCHVTAHGVNETVEFDTAQAQRRLRNRPNHMSLSLYHRRFYRRHYSDRAEHASRWTVLDKHGNAYGIEFVATESGRSATFRLTQAQA</sequence>
<evidence type="ECO:0000313" key="1">
    <source>
        <dbReference type="EMBL" id="QXH36756.1"/>
    </source>
</evidence>
<keyword evidence="2" id="KW-1185">Reference proteome</keyword>
<accession>A0ABX8MCE7</accession>
<evidence type="ECO:0008006" key="3">
    <source>
        <dbReference type="Google" id="ProtNLM"/>
    </source>
</evidence>
<reference evidence="1" key="1">
    <citation type="journal article" date="2021" name="Microorganisms">
        <title>The Ever-Expanding Pseudomonas Genus: Description of 43 New Species and Partition of the Pseudomonas putida Group.</title>
        <authorList>
            <person name="Girard L."/>
            <person name="Lood C."/>
            <person name="Hofte M."/>
            <person name="Vandamme P."/>
            <person name="Rokni-Zadeh H."/>
            <person name="van Noort V."/>
            <person name="Lavigne R."/>
            <person name="De Mot R."/>
        </authorList>
    </citation>
    <scope>NUCLEOTIDE SEQUENCE</scope>
    <source>
        <strain evidence="1">COW39</strain>
    </source>
</reference>
<organism evidence="1 2">
    <name type="scientific">Pseudomonas muyukensis</name>
    <dbReference type="NCBI Taxonomy" id="2842357"/>
    <lineage>
        <taxon>Bacteria</taxon>
        <taxon>Pseudomonadati</taxon>
        <taxon>Pseudomonadota</taxon>
        <taxon>Gammaproteobacteria</taxon>
        <taxon>Pseudomonadales</taxon>
        <taxon>Pseudomonadaceae</taxon>
        <taxon>Pseudomonas</taxon>
    </lineage>
</organism>
<dbReference type="RefSeq" id="WP_217853114.1">
    <property type="nucleotide sequence ID" value="NZ_CP077073.1"/>
</dbReference>
<dbReference type="EMBL" id="CP077073">
    <property type="protein sequence ID" value="QXH36756.1"/>
    <property type="molecule type" value="Genomic_DNA"/>
</dbReference>
<gene>
    <name evidence="1" type="ORF">KSS95_08020</name>
</gene>
<name>A0ABX8MCE7_9PSED</name>
<proteinExistence type="predicted"/>